<gene>
    <name evidence="1" type="ORF">HPB48_019147</name>
</gene>
<proteinExistence type="predicted"/>
<name>A0A9J6GLE7_HAELO</name>
<organism evidence="1 2">
    <name type="scientific">Haemaphysalis longicornis</name>
    <name type="common">Bush tick</name>
    <dbReference type="NCBI Taxonomy" id="44386"/>
    <lineage>
        <taxon>Eukaryota</taxon>
        <taxon>Metazoa</taxon>
        <taxon>Ecdysozoa</taxon>
        <taxon>Arthropoda</taxon>
        <taxon>Chelicerata</taxon>
        <taxon>Arachnida</taxon>
        <taxon>Acari</taxon>
        <taxon>Parasitiformes</taxon>
        <taxon>Ixodida</taxon>
        <taxon>Ixodoidea</taxon>
        <taxon>Ixodidae</taxon>
        <taxon>Haemaphysalinae</taxon>
        <taxon>Haemaphysalis</taxon>
    </lineage>
</organism>
<reference evidence="1 2" key="1">
    <citation type="journal article" date="2020" name="Cell">
        <title>Large-Scale Comparative Analyses of Tick Genomes Elucidate Their Genetic Diversity and Vector Capacities.</title>
        <authorList>
            <consortium name="Tick Genome and Microbiome Consortium (TIGMIC)"/>
            <person name="Jia N."/>
            <person name="Wang J."/>
            <person name="Shi W."/>
            <person name="Du L."/>
            <person name="Sun Y."/>
            <person name="Zhan W."/>
            <person name="Jiang J.F."/>
            <person name="Wang Q."/>
            <person name="Zhang B."/>
            <person name="Ji P."/>
            <person name="Bell-Sakyi L."/>
            <person name="Cui X.M."/>
            <person name="Yuan T.T."/>
            <person name="Jiang B.G."/>
            <person name="Yang W.F."/>
            <person name="Lam T.T."/>
            <person name="Chang Q.C."/>
            <person name="Ding S.J."/>
            <person name="Wang X.J."/>
            <person name="Zhu J.G."/>
            <person name="Ruan X.D."/>
            <person name="Zhao L."/>
            <person name="Wei J.T."/>
            <person name="Ye R.Z."/>
            <person name="Que T.C."/>
            <person name="Du C.H."/>
            <person name="Zhou Y.H."/>
            <person name="Cheng J.X."/>
            <person name="Dai P.F."/>
            <person name="Guo W.B."/>
            <person name="Han X.H."/>
            <person name="Huang E.J."/>
            <person name="Li L.F."/>
            <person name="Wei W."/>
            <person name="Gao Y.C."/>
            <person name="Liu J.Z."/>
            <person name="Shao H.Z."/>
            <person name="Wang X."/>
            <person name="Wang C.C."/>
            <person name="Yang T.C."/>
            <person name="Huo Q.B."/>
            <person name="Li W."/>
            <person name="Chen H.Y."/>
            <person name="Chen S.E."/>
            <person name="Zhou L.G."/>
            <person name="Ni X.B."/>
            <person name="Tian J.H."/>
            <person name="Sheng Y."/>
            <person name="Liu T."/>
            <person name="Pan Y.S."/>
            <person name="Xia L.Y."/>
            <person name="Li J."/>
            <person name="Zhao F."/>
            <person name="Cao W.C."/>
        </authorList>
    </citation>
    <scope>NUCLEOTIDE SEQUENCE [LARGE SCALE GENOMIC DNA]</scope>
    <source>
        <strain evidence="1">HaeL-2018</strain>
    </source>
</reference>
<accession>A0A9J6GLE7</accession>
<keyword evidence="2" id="KW-1185">Reference proteome</keyword>
<comment type="caution">
    <text evidence="1">The sequence shown here is derived from an EMBL/GenBank/DDBJ whole genome shotgun (WGS) entry which is preliminary data.</text>
</comment>
<evidence type="ECO:0000313" key="2">
    <source>
        <dbReference type="Proteomes" id="UP000821853"/>
    </source>
</evidence>
<evidence type="ECO:0000313" key="1">
    <source>
        <dbReference type="EMBL" id="KAH9375777.1"/>
    </source>
</evidence>
<dbReference type="EMBL" id="JABSTR010000007">
    <property type="protein sequence ID" value="KAH9375777.1"/>
    <property type="molecule type" value="Genomic_DNA"/>
</dbReference>
<dbReference type="Proteomes" id="UP000821853">
    <property type="component" value="Chromosome 5"/>
</dbReference>
<sequence>MTEHSYQDWNVNQYFNCSVGNPSAERCSVPPSCCRKLAEEGYDDAGHLEPGFAREAQAVTDIDLANDDDDEEVEIMGTTLCGRGVMNMTEQKAWKASIVPFISPPPPRGGHYLQSRGDQPGKSKFILYRFSTKTSRAHNKQRLRVVNAKPLVSDYVAHMPKLWAPPCVSQDAWLTGACCAALG</sequence>
<dbReference type="OrthoDB" id="6506481at2759"/>
<dbReference type="VEuPathDB" id="VectorBase:HLOH_052502"/>
<protein>
    <submittedName>
        <fullName evidence="1">Uncharacterized protein</fullName>
    </submittedName>
</protein>
<dbReference type="AlphaFoldDB" id="A0A9J6GLE7"/>